<keyword evidence="3" id="KW-1185">Reference proteome</keyword>
<organism evidence="2 3">
    <name type="scientific">Salipaludibacillus agaradhaerens</name>
    <name type="common">Bacillus agaradhaerens</name>
    <dbReference type="NCBI Taxonomy" id="76935"/>
    <lineage>
        <taxon>Bacteria</taxon>
        <taxon>Bacillati</taxon>
        <taxon>Bacillota</taxon>
        <taxon>Bacilli</taxon>
        <taxon>Bacillales</taxon>
        <taxon>Bacillaceae</taxon>
    </lineage>
</organism>
<dbReference type="EC" id="3.2.2.15" evidence="2"/>
<sequence length="166" mass="18969">MKRQSMQPIVASGAKILLLGSMPGEQSLIKQQYYGNKRNHFWPIISDLLNVDLTTPSYQYKCQQLIGHGIALWDVIASCEREGSLDSAIRHEKANDIKGLLQQYPTIRWIGLNGTKAYQSFLKYKKKVDIPELPFTKLPSTSPVPGKNVKSYEEKVEAWREMSHYL</sequence>
<reference evidence="2" key="1">
    <citation type="submission" date="2020-06" db="EMBL/GenBank/DDBJ databases">
        <title>Insight into the genomes of haloalkaliphilic bacilli from Kenyan soda lakes.</title>
        <authorList>
            <person name="Mwirichia R."/>
            <person name="Villamizar G.C."/>
            <person name="Poehlein A."/>
            <person name="Mugweru J."/>
            <person name="Kipnyargis A."/>
            <person name="Kiplimo D."/>
            <person name="Orwa P."/>
            <person name="Daniel R."/>
        </authorList>
    </citation>
    <scope>NUCLEOTIDE SEQUENCE</scope>
    <source>
        <strain evidence="2">B1096_S55</strain>
    </source>
</reference>
<dbReference type="Pfam" id="PF03167">
    <property type="entry name" value="UDG"/>
    <property type="match status" value="1"/>
</dbReference>
<accession>A0A9Q4B0Y2</accession>
<dbReference type="EMBL" id="JABXYM010000001">
    <property type="protein sequence ID" value="MCR6096343.1"/>
    <property type="molecule type" value="Genomic_DNA"/>
</dbReference>
<dbReference type="GO" id="GO:0033958">
    <property type="term" value="F:DNA-deoxyinosine glycosylase activity"/>
    <property type="evidence" value="ECO:0007669"/>
    <property type="project" value="UniProtKB-EC"/>
</dbReference>
<keyword evidence="2" id="KW-0326">Glycosidase</keyword>
<dbReference type="AlphaFoldDB" id="A0A9Q4B0Y2"/>
<name>A0A9Q4B0Y2_SALAG</name>
<dbReference type="RefSeq" id="WP_257820972.1">
    <property type="nucleotide sequence ID" value="NZ_JABXYM010000001.1"/>
</dbReference>
<dbReference type="InterPro" id="IPR036895">
    <property type="entry name" value="Uracil-DNA_glycosylase-like_sf"/>
</dbReference>
<dbReference type="Gene3D" id="3.40.470.10">
    <property type="entry name" value="Uracil-DNA glycosylase-like domain"/>
    <property type="match status" value="1"/>
</dbReference>
<evidence type="ECO:0000313" key="2">
    <source>
        <dbReference type="EMBL" id="MCR6096343.1"/>
    </source>
</evidence>
<evidence type="ECO:0000313" key="3">
    <source>
        <dbReference type="Proteomes" id="UP001057753"/>
    </source>
</evidence>
<dbReference type="InterPro" id="IPR026353">
    <property type="entry name" value="Hypoxan-DNA_Glyclase"/>
</dbReference>
<proteinExistence type="predicted"/>
<dbReference type="InterPro" id="IPR005122">
    <property type="entry name" value="Uracil-DNA_glycosylase-like"/>
</dbReference>
<keyword evidence="2" id="KW-0378">Hydrolase</keyword>
<dbReference type="SUPFAM" id="SSF52141">
    <property type="entry name" value="Uracil-DNA glycosylase-like"/>
    <property type="match status" value="1"/>
</dbReference>
<gene>
    <name evidence="2" type="ORF">HXA33_07245</name>
</gene>
<comment type="caution">
    <text evidence="2">The sequence shown here is derived from an EMBL/GenBank/DDBJ whole genome shotgun (WGS) entry which is preliminary data.</text>
</comment>
<dbReference type="NCBIfam" id="TIGR04274">
    <property type="entry name" value="hypoxanDNAglyco"/>
    <property type="match status" value="1"/>
</dbReference>
<feature type="domain" description="Uracil-DNA glycosylase-like" evidence="1">
    <location>
        <begin position="12"/>
        <end position="162"/>
    </location>
</feature>
<dbReference type="CDD" id="cd10032">
    <property type="entry name" value="UDG-F6_HDG"/>
    <property type="match status" value="1"/>
</dbReference>
<protein>
    <submittedName>
        <fullName evidence="2">DNA-deoxyinosine glycosylase</fullName>
        <ecNumber evidence="2">3.2.2.15</ecNumber>
    </submittedName>
</protein>
<dbReference type="Proteomes" id="UP001057753">
    <property type="component" value="Unassembled WGS sequence"/>
</dbReference>
<evidence type="ECO:0000259" key="1">
    <source>
        <dbReference type="Pfam" id="PF03167"/>
    </source>
</evidence>